<dbReference type="AlphaFoldDB" id="A0A2V0PFF7"/>
<dbReference type="InterPro" id="IPR011989">
    <property type="entry name" value="ARM-like"/>
</dbReference>
<proteinExistence type="predicted"/>
<dbReference type="SMART" id="SM00185">
    <property type="entry name" value="ARM"/>
    <property type="match status" value="2"/>
</dbReference>
<evidence type="ECO:0000313" key="3">
    <source>
        <dbReference type="Proteomes" id="UP000247498"/>
    </source>
</evidence>
<dbReference type="OrthoDB" id="409644at2759"/>
<dbReference type="Gene3D" id="1.25.10.10">
    <property type="entry name" value="Leucine-rich Repeat Variant"/>
    <property type="match status" value="1"/>
</dbReference>
<gene>
    <name evidence="2" type="ORF">Rsub_08060</name>
</gene>
<dbReference type="InterPro" id="IPR016024">
    <property type="entry name" value="ARM-type_fold"/>
</dbReference>
<keyword evidence="3" id="KW-1185">Reference proteome</keyword>
<dbReference type="PANTHER" id="PTHR15599">
    <property type="entry name" value="RTDR1"/>
    <property type="match status" value="1"/>
</dbReference>
<dbReference type="Proteomes" id="UP000247498">
    <property type="component" value="Unassembled WGS sequence"/>
</dbReference>
<comment type="caution">
    <text evidence="2">The sequence shown here is derived from an EMBL/GenBank/DDBJ whole genome shotgun (WGS) entry which is preliminary data.</text>
</comment>
<name>A0A2V0PFF7_9CHLO</name>
<dbReference type="InterPro" id="IPR000225">
    <property type="entry name" value="Armadillo"/>
</dbReference>
<dbReference type="PROSITE" id="PS50176">
    <property type="entry name" value="ARM_REPEAT"/>
    <property type="match status" value="1"/>
</dbReference>
<dbReference type="STRING" id="307507.A0A2V0PFF7"/>
<dbReference type="PANTHER" id="PTHR15599:SF1">
    <property type="entry name" value="RADIAL SPOKE HEAD 14 HOMOLOG"/>
    <property type="match status" value="1"/>
</dbReference>
<reference evidence="2 3" key="1">
    <citation type="journal article" date="2018" name="Sci. Rep.">
        <title>Raphidocelis subcapitata (=Pseudokirchneriella subcapitata) provides an insight into genome evolution and environmental adaptations in the Sphaeropleales.</title>
        <authorList>
            <person name="Suzuki S."/>
            <person name="Yamaguchi H."/>
            <person name="Nakajima N."/>
            <person name="Kawachi M."/>
        </authorList>
    </citation>
    <scope>NUCLEOTIDE SEQUENCE [LARGE SCALE GENOMIC DNA]</scope>
    <source>
        <strain evidence="2 3">NIES-35</strain>
    </source>
</reference>
<accession>A0A2V0PFF7</accession>
<feature type="repeat" description="ARM" evidence="1">
    <location>
        <begin position="98"/>
        <end position="142"/>
    </location>
</feature>
<evidence type="ECO:0000313" key="2">
    <source>
        <dbReference type="EMBL" id="GBF95937.1"/>
    </source>
</evidence>
<evidence type="ECO:0000256" key="1">
    <source>
        <dbReference type="PROSITE-ProRule" id="PRU00259"/>
    </source>
</evidence>
<protein>
    <submittedName>
        <fullName evidence="2">Uncharacterized protein</fullName>
    </submittedName>
</protein>
<sequence length="275" mass="28062">MADVPAATAAPAALSDAALANGRHIARCAAQPWPRPLPADAVTRGFEAFAYPKLASRSGRCLVRELRGPDGTVRRKAVLAARELLASPSRAAQCVAAGAAPALVALLRAADADDAARREAAGTLRLLARREPGARDLLRHGGLPALLALLPAEGNSEAARDEAYGALEAVCLHDFGRSALAALKGALPALMSRARAEAPHRAARALEVLVSCASVRPNDDALGALIFNAAAVPDLAAMADARARPAAVAGAAARLLAALCSTRAEAITQARPCLA</sequence>
<dbReference type="InterPro" id="IPR042856">
    <property type="entry name" value="RSP14"/>
</dbReference>
<dbReference type="InParanoid" id="A0A2V0PFF7"/>
<organism evidence="2 3">
    <name type="scientific">Raphidocelis subcapitata</name>
    <dbReference type="NCBI Taxonomy" id="307507"/>
    <lineage>
        <taxon>Eukaryota</taxon>
        <taxon>Viridiplantae</taxon>
        <taxon>Chlorophyta</taxon>
        <taxon>core chlorophytes</taxon>
        <taxon>Chlorophyceae</taxon>
        <taxon>CS clade</taxon>
        <taxon>Sphaeropleales</taxon>
        <taxon>Selenastraceae</taxon>
        <taxon>Raphidocelis</taxon>
    </lineage>
</organism>
<dbReference type="SUPFAM" id="SSF48371">
    <property type="entry name" value="ARM repeat"/>
    <property type="match status" value="1"/>
</dbReference>
<dbReference type="EMBL" id="BDRX01000072">
    <property type="protein sequence ID" value="GBF95937.1"/>
    <property type="molecule type" value="Genomic_DNA"/>
</dbReference>